<dbReference type="PANTHER" id="PTHR35330:SF1">
    <property type="entry name" value="SIROHEME BIOSYNTHESIS PROTEIN MET8"/>
    <property type="match status" value="1"/>
</dbReference>
<evidence type="ECO:0000256" key="1">
    <source>
        <dbReference type="ARBA" id="ARBA00005010"/>
    </source>
</evidence>
<dbReference type="Gene3D" id="3.40.50.720">
    <property type="entry name" value="NAD(P)-binding Rossmann-like Domain"/>
    <property type="match status" value="1"/>
</dbReference>
<dbReference type="STRING" id="697281.Mahau_1241"/>
<name>F3ZW55_MAHA5</name>
<dbReference type="InterPro" id="IPR028281">
    <property type="entry name" value="Sirohaem_synthase_central"/>
</dbReference>
<evidence type="ECO:0000259" key="7">
    <source>
        <dbReference type="Pfam" id="PF14824"/>
    </source>
</evidence>
<dbReference type="RefSeq" id="WP_013780865.1">
    <property type="nucleotide sequence ID" value="NC_015520.1"/>
</dbReference>
<evidence type="ECO:0000313" key="9">
    <source>
        <dbReference type="Proteomes" id="UP000008457"/>
    </source>
</evidence>
<gene>
    <name evidence="8" type="ordered locus">Mahau_1241</name>
</gene>
<dbReference type="SUPFAM" id="SSF51735">
    <property type="entry name" value="NAD(P)-binding Rossmann-fold domains"/>
    <property type="match status" value="1"/>
</dbReference>
<evidence type="ECO:0000256" key="5">
    <source>
        <dbReference type="ARBA" id="ARBA00023244"/>
    </source>
</evidence>
<keyword evidence="3" id="KW-0560">Oxidoreductase</keyword>
<reference evidence="9" key="1">
    <citation type="submission" date="2010-11" db="EMBL/GenBank/DDBJ databases">
        <title>The complete genome of Mahella australiensis DSM 15567.</title>
        <authorList>
            <consortium name="US DOE Joint Genome Institute (JGI-PGF)"/>
            <person name="Lucas S."/>
            <person name="Copeland A."/>
            <person name="Lapidus A."/>
            <person name="Bruce D."/>
            <person name="Goodwin L."/>
            <person name="Pitluck S."/>
            <person name="Kyrpides N."/>
            <person name="Mavromatis K."/>
            <person name="Pagani I."/>
            <person name="Ivanova N."/>
            <person name="Teshima H."/>
            <person name="Brettin T."/>
            <person name="Detter J.C."/>
            <person name="Han C."/>
            <person name="Tapia R."/>
            <person name="Land M."/>
            <person name="Hauser L."/>
            <person name="Markowitz V."/>
            <person name="Cheng J.-F."/>
            <person name="Hugenholtz P."/>
            <person name="Woyke T."/>
            <person name="Wu D."/>
            <person name="Spring S."/>
            <person name="Pukall R."/>
            <person name="Steenblock K."/>
            <person name="Schneider S."/>
            <person name="Klenk H.-P."/>
            <person name="Eisen J.A."/>
        </authorList>
    </citation>
    <scope>NUCLEOTIDE SEQUENCE [LARGE SCALE GENOMIC DNA]</scope>
    <source>
        <strain evidence="9">DSM 15567 / CIP 107919 / 50-1 BON</strain>
    </source>
</reference>
<evidence type="ECO:0000256" key="3">
    <source>
        <dbReference type="ARBA" id="ARBA00023002"/>
    </source>
</evidence>
<dbReference type="eggNOG" id="COG1648">
    <property type="taxonomic scope" value="Bacteria"/>
</dbReference>
<dbReference type="OrthoDB" id="9773765at2"/>
<dbReference type="PANTHER" id="PTHR35330">
    <property type="entry name" value="SIROHEME BIOSYNTHESIS PROTEIN MET8"/>
    <property type="match status" value="1"/>
</dbReference>
<dbReference type="NCBIfam" id="TIGR01470">
    <property type="entry name" value="cysG_Nterm"/>
    <property type="match status" value="1"/>
</dbReference>
<dbReference type="InterPro" id="IPR042518">
    <property type="entry name" value="SirC_C"/>
</dbReference>
<dbReference type="Pfam" id="PF13241">
    <property type="entry name" value="NAD_binding_7"/>
    <property type="match status" value="1"/>
</dbReference>
<protein>
    <recommendedName>
        <fullName evidence="2">precorrin-2 dehydrogenase</fullName>
        <ecNumber evidence="2">1.3.1.76</ecNumber>
    </recommendedName>
</protein>
<organism evidence="8 9">
    <name type="scientific">Mahella australiensis (strain DSM 15567 / CIP 107919 / 50-1 BON)</name>
    <dbReference type="NCBI Taxonomy" id="697281"/>
    <lineage>
        <taxon>Bacteria</taxon>
        <taxon>Bacillati</taxon>
        <taxon>Bacillota</taxon>
        <taxon>Clostridia</taxon>
        <taxon>Thermoanaerobacterales</taxon>
        <taxon>Thermoanaerobacterales Family IV. Incertae Sedis</taxon>
        <taxon>Mahella</taxon>
    </lineage>
</organism>
<dbReference type="UniPathway" id="UPA00262">
    <property type="reaction ID" value="UER00222"/>
</dbReference>
<dbReference type="Gene3D" id="1.10.8.610">
    <property type="entry name" value="SirC, precorrin-2 dehydrogenase, C-terminal helical domain-like"/>
    <property type="match status" value="1"/>
</dbReference>
<dbReference type="Proteomes" id="UP000008457">
    <property type="component" value="Chromosome"/>
</dbReference>
<dbReference type="InterPro" id="IPR028161">
    <property type="entry name" value="Met8-like"/>
</dbReference>
<evidence type="ECO:0000256" key="4">
    <source>
        <dbReference type="ARBA" id="ARBA00023027"/>
    </source>
</evidence>
<dbReference type="HOGENOM" id="CLU_011276_8_1_9"/>
<dbReference type="Pfam" id="PF14824">
    <property type="entry name" value="Sirohm_synth_M"/>
    <property type="match status" value="1"/>
</dbReference>
<keyword evidence="5" id="KW-0627">Porphyrin biosynthesis</keyword>
<keyword evidence="4" id="KW-0520">NAD</keyword>
<dbReference type="EMBL" id="CP002360">
    <property type="protein sequence ID" value="AEE96435.1"/>
    <property type="molecule type" value="Genomic_DNA"/>
</dbReference>
<sequence>MARYYSVILDLEHCPCLVVGGGSIAQRKIEGMMQCGADVTMIGPSCTPRLEAMAAEGSIYWLSCCYRTGMARDFAFVCAASDDAEVNEQVAIDCRRDNIPVNVVDNTELSSAIIPAVLRRADVIVSVSTSGCSPALAAAIRDKIADVIGPAYGIYNDMLGEIRKHILAEIDDPEKRRYILRNIVNQRYVDMIKAGYDVTPELILDEILSNWKERDV</sequence>
<dbReference type="AlphaFoldDB" id="F3ZW55"/>
<evidence type="ECO:0000256" key="6">
    <source>
        <dbReference type="ARBA" id="ARBA00047561"/>
    </source>
</evidence>
<comment type="catalytic activity">
    <reaction evidence="6">
        <text>precorrin-2 + NAD(+) = sirohydrochlorin + NADH + 2 H(+)</text>
        <dbReference type="Rhea" id="RHEA:15613"/>
        <dbReference type="ChEBI" id="CHEBI:15378"/>
        <dbReference type="ChEBI" id="CHEBI:57540"/>
        <dbReference type="ChEBI" id="CHEBI:57945"/>
        <dbReference type="ChEBI" id="CHEBI:58351"/>
        <dbReference type="ChEBI" id="CHEBI:58827"/>
        <dbReference type="EC" id="1.3.1.76"/>
    </reaction>
</comment>
<feature type="domain" description="Siroheme synthase central" evidence="7">
    <location>
        <begin position="125"/>
        <end position="146"/>
    </location>
</feature>
<dbReference type="GO" id="GO:0019354">
    <property type="term" value="P:siroheme biosynthetic process"/>
    <property type="evidence" value="ECO:0007669"/>
    <property type="project" value="UniProtKB-UniPathway"/>
</dbReference>
<dbReference type="EC" id="1.3.1.76" evidence="2"/>
<evidence type="ECO:0000313" key="8">
    <source>
        <dbReference type="EMBL" id="AEE96435.1"/>
    </source>
</evidence>
<accession>F3ZW55</accession>
<dbReference type="InterPro" id="IPR036291">
    <property type="entry name" value="NAD(P)-bd_dom_sf"/>
</dbReference>
<dbReference type="InterPro" id="IPR006367">
    <property type="entry name" value="Sirohaem_synthase_N"/>
</dbReference>
<dbReference type="GO" id="GO:0043115">
    <property type="term" value="F:precorrin-2 dehydrogenase activity"/>
    <property type="evidence" value="ECO:0007669"/>
    <property type="project" value="UniProtKB-EC"/>
</dbReference>
<proteinExistence type="predicted"/>
<dbReference type="GO" id="GO:0004325">
    <property type="term" value="F:ferrochelatase activity"/>
    <property type="evidence" value="ECO:0007669"/>
    <property type="project" value="InterPro"/>
</dbReference>
<comment type="pathway">
    <text evidence="1">Porphyrin-containing compound metabolism; siroheme biosynthesis; sirohydrochlorin from precorrin-2: step 1/1.</text>
</comment>
<reference evidence="8 9" key="2">
    <citation type="journal article" date="2011" name="Stand. Genomic Sci.">
        <title>Complete genome sequence of Mahella australiensis type strain (50-1 BON).</title>
        <authorList>
            <person name="Sikorski J."/>
            <person name="Teshima H."/>
            <person name="Nolan M."/>
            <person name="Lucas S."/>
            <person name="Hammon N."/>
            <person name="Deshpande S."/>
            <person name="Cheng J.F."/>
            <person name="Pitluck S."/>
            <person name="Liolios K."/>
            <person name="Pagani I."/>
            <person name="Ivanova N."/>
            <person name="Huntemann M."/>
            <person name="Mavromatis K."/>
            <person name="Ovchinikova G."/>
            <person name="Pati A."/>
            <person name="Tapia R."/>
            <person name="Han C."/>
            <person name="Goodwin L."/>
            <person name="Chen A."/>
            <person name="Palaniappan K."/>
            <person name="Land M."/>
            <person name="Hauser L."/>
            <person name="Ngatchou-Djao O.D."/>
            <person name="Rohde M."/>
            <person name="Pukall R."/>
            <person name="Spring S."/>
            <person name="Abt B."/>
            <person name="Goker M."/>
            <person name="Detter J.C."/>
            <person name="Woyke T."/>
            <person name="Bristow J."/>
            <person name="Markowitz V."/>
            <person name="Hugenholtz P."/>
            <person name="Eisen J.A."/>
            <person name="Kyrpides N.C."/>
            <person name="Klenk H.P."/>
            <person name="Lapidus A."/>
        </authorList>
    </citation>
    <scope>NUCLEOTIDE SEQUENCE [LARGE SCALE GENOMIC DNA]</scope>
    <source>
        <strain evidence="9">DSM 15567 / CIP 107919 / 50-1 BON</strain>
    </source>
</reference>
<evidence type="ECO:0000256" key="2">
    <source>
        <dbReference type="ARBA" id="ARBA00012400"/>
    </source>
</evidence>
<dbReference type="KEGG" id="mas:Mahau_1241"/>
<keyword evidence="9" id="KW-1185">Reference proteome</keyword>
<dbReference type="SUPFAM" id="SSF75615">
    <property type="entry name" value="Siroheme synthase middle domains-like"/>
    <property type="match status" value="1"/>
</dbReference>